<sequence length="193" mass="21868">MNTHKTLVVPSHWPKHLRYVRSYAYHNSLSPDIIKLIQTGQPSEFSDRTRSSQNHKSVLIRHITDKSHPAHNQLGLFASKKIPAKMHILDYIGEVHADERLSSDYDLSLVRLQGGESIGIDASTTGNEARFVNDYRGIKDRPNVVFIDYRNDSGELRMGIWAGNEDIKKGDELLVSYGKAWWKARNAEPSNGS</sequence>
<dbReference type="PROSITE" id="PS50280">
    <property type="entry name" value="SET"/>
    <property type="match status" value="1"/>
</dbReference>
<evidence type="ECO:0000259" key="1">
    <source>
        <dbReference type="PROSITE" id="PS50280"/>
    </source>
</evidence>
<evidence type="ECO:0000313" key="2">
    <source>
        <dbReference type="EMBL" id="KAJ3843171.1"/>
    </source>
</evidence>
<keyword evidence="3" id="KW-1185">Reference proteome</keyword>
<dbReference type="SUPFAM" id="SSF82199">
    <property type="entry name" value="SET domain"/>
    <property type="match status" value="1"/>
</dbReference>
<name>A0AA38PIJ3_9AGAR</name>
<evidence type="ECO:0000313" key="3">
    <source>
        <dbReference type="Proteomes" id="UP001163846"/>
    </source>
</evidence>
<dbReference type="InterPro" id="IPR046341">
    <property type="entry name" value="SET_dom_sf"/>
</dbReference>
<organism evidence="2 3">
    <name type="scientific">Lentinula raphanica</name>
    <dbReference type="NCBI Taxonomy" id="153919"/>
    <lineage>
        <taxon>Eukaryota</taxon>
        <taxon>Fungi</taxon>
        <taxon>Dikarya</taxon>
        <taxon>Basidiomycota</taxon>
        <taxon>Agaricomycotina</taxon>
        <taxon>Agaricomycetes</taxon>
        <taxon>Agaricomycetidae</taxon>
        <taxon>Agaricales</taxon>
        <taxon>Marasmiineae</taxon>
        <taxon>Omphalotaceae</taxon>
        <taxon>Lentinula</taxon>
    </lineage>
</organism>
<dbReference type="Proteomes" id="UP001163846">
    <property type="component" value="Unassembled WGS sequence"/>
</dbReference>
<feature type="domain" description="SET" evidence="1">
    <location>
        <begin position="56"/>
        <end position="178"/>
    </location>
</feature>
<dbReference type="EMBL" id="MU805983">
    <property type="protein sequence ID" value="KAJ3843171.1"/>
    <property type="molecule type" value="Genomic_DNA"/>
</dbReference>
<gene>
    <name evidence="2" type="ORF">F5878DRAFT_605629</name>
</gene>
<dbReference type="Pfam" id="PF00856">
    <property type="entry name" value="SET"/>
    <property type="match status" value="1"/>
</dbReference>
<proteinExistence type="predicted"/>
<accession>A0AA38PIJ3</accession>
<protein>
    <recommendedName>
        <fullName evidence="1">SET domain-containing protein</fullName>
    </recommendedName>
</protein>
<comment type="caution">
    <text evidence="2">The sequence shown here is derived from an EMBL/GenBank/DDBJ whole genome shotgun (WGS) entry which is preliminary data.</text>
</comment>
<dbReference type="AlphaFoldDB" id="A0AA38PIJ3"/>
<dbReference type="InterPro" id="IPR001214">
    <property type="entry name" value="SET_dom"/>
</dbReference>
<reference evidence="2" key="1">
    <citation type="submission" date="2022-08" db="EMBL/GenBank/DDBJ databases">
        <authorList>
            <consortium name="DOE Joint Genome Institute"/>
            <person name="Min B."/>
            <person name="Riley R."/>
            <person name="Sierra-Patev S."/>
            <person name="Naranjo-Ortiz M."/>
            <person name="Looney B."/>
            <person name="Konkel Z."/>
            <person name="Slot J.C."/>
            <person name="Sakamoto Y."/>
            <person name="Steenwyk J.L."/>
            <person name="Rokas A."/>
            <person name="Carro J."/>
            <person name="Camarero S."/>
            <person name="Ferreira P."/>
            <person name="Molpeceres G."/>
            <person name="Ruiz-Duenas F.J."/>
            <person name="Serrano A."/>
            <person name="Henrissat B."/>
            <person name="Drula E."/>
            <person name="Hughes K.W."/>
            <person name="Mata J.L."/>
            <person name="Ishikawa N.K."/>
            <person name="Vargas-Isla R."/>
            <person name="Ushijima S."/>
            <person name="Smith C.A."/>
            <person name="Ahrendt S."/>
            <person name="Andreopoulos W."/>
            <person name="He G."/>
            <person name="Labutti K."/>
            <person name="Lipzen A."/>
            <person name="Ng V."/>
            <person name="Sandor L."/>
            <person name="Barry K."/>
            <person name="Martinez A.T."/>
            <person name="Xiao Y."/>
            <person name="Gibbons J.G."/>
            <person name="Terashima K."/>
            <person name="Hibbett D.S."/>
            <person name="Grigoriev I.V."/>
        </authorList>
    </citation>
    <scope>NUCLEOTIDE SEQUENCE</scope>
    <source>
        <strain evidence="2">TFB9207</strain>
    </source>
</reference>
<dbReference type="Gene3D" id="2.170.270.10">
    <property type="entry name" value="SET domain"/>
    <property type="match status" value="1"/>
</dbReference>